<evidence type="ECO:0000313" key="4">
    <source>
        <dbReference type="Proteomes" id="UP000298860"/>
    </source>
</evidence>
<comment type="caution">
    <text evidence="3">The sequence shown here is derived from an EMBL/GenBank/DDBJ whole genome shotgun (WGS) entry which is preliminary data.</text>
</comment>
<dbReference type="InterPro" id="IPR023365">
    <property type="entry name" value="Sortase_dom-sf"/>
</dbReference>
<dbReference type="Pfam" id="PF04203">
    <property type="entry name" value="Sortase"/>
    <property type="match status" value="1"/>
</dbReference>
<keyword evidence="2" id="KW-0732">Signal</keyword>
<dbReference type="CDD" id="cd05829">
    <property type="entry name" value="Sortase_F"/>
    <property type="match status" value="1"/>
</dbReference>
<gene>
    <name evidence="3" type="ORF">GTS_37130</name>
</gene>
<evidence type="ECO:0000256" key="2">
    <source>
        <dbReference type="SAM" id="SignalP"/>
    </source>
</evidence>
<keyword evidence="1" id="KW-0378">Hydrolase</keyword>
<proteinExistence type="predicted"/>
<dbReference type="RefSeq" id="WP_137815111.1">
    <property type="nucleotide sequence ID" value="NZ_BJFL01000020.1"/>
</dbReference>
<evidence type="ECO:0000256" key="1">
    <source>
        <dbReference type="ARBA" id="ARBA00022801"/>
    </source>
</evidence>
<dbReference type="NCBIfam" id="NF033748">
    <property type="entry name" value="class_F_sortase"/>
    <property type="match status" value="1"/>
</dbReference>
<dbReference type="Gene3D" id="2.40.260.10">
    <property type="entry name" value="Sortase"/>
    <property type="match status" value="1"/>
</dbReference>
<dbReference type="PROSITE" id="PS51257">
    <property type="entry name" value="PROKAR_LIPOPROTEIN"/>
    <property type="match status" value="1"/>
</dbReference>
<feature type="signal peptide" evidence="2">
    <location>
        <begin position="1"/>
        <end position="25"/>
    </location>
</feature>
<feature type="chain" id="PRO_5038817580" evidence="2">
    <location>
        <begin position="26"/>
        <end position="202"/>
    </location>
</feature>
<dbReference type="InterPro" id="IPR005754">
    <property type="entry name" value="Sortase"/>
</dbReference>
<dbReference type="GO" id="GO:0016787">
    <property type="term" value="F:hydrolase activity"/>
    <property type="evidence" value="ECO:0007669"/>
    <property type="project" value="UniProtKB-KW"/>
</dbReference>
<dbReference type="OrthoDB" id="525039at2"/>
<accession>A0A4D4JAN9</accession>
<dbReference type="EMBL" id="BJFL01000020">
    <property type="protein sequence ID" value="GDY32080.1"/>
    <property type="molecule type" value="Genomic_DNA"/>
</dbReference>
<dbReference type="Proteomes" id="UP000298860">
    <property type="component" value="Unassembled WGS sequence"/>
</dbReference>
<dbReference type="AlphaFoldDB" id="A0A4D4JAN9"/>
<reference evidence="4" key="1">
    <citation type="submission" date="2019-04" db="EMBL/GenBank/DDBJ databases">
        <title>Draft genome sequence of Pseudonocardiaceae bacterium SL3-2-4.</title>
        <authorList>
            <person name="Ningsih F."/>
            <person name="Yokota A."/>
            <person name="Sakai Y."/>
            <person name="Nanatani K."/>
            <person name="Yabe S."/>
            <person name="Oetari A."/>
            <person name="Sjamsuridzal W."/>
        </authorList>
    </citation>
    <scope>NUCLEOTIDE SEQUENCE [LARGE SCALE GENOMIC DNA]</scope>
    <source>
        <strain evidence="4">SL3-2-4</strain>
    </source>
</reference>
<sequence>MSRLGWRGGRVLAATLLVSSAALLAGCGGAGTTAPAAAPPASSAAAASDAPASAKVRPVQVRIPRIDAQSSLIAVAVNPDGSMQVPSVDKPMQAAWYRLGPVPGDPGPAIILGHVDGNHQPGIFYRLHELKPGDEVFVTNSDGKQLRFVVDHRDQVPKEQFPNDAVYGNTPDPQLRLITCGGAFDGAVHSYKDNIIVYAKLA</sequence>
<name>A0A4D4JAN9_9PSEU</name>
<dbReference type="InterPro" id="IPR042001">
    <property type="entry name" value="Sortase_F"/>
</dbReference>
<protein>
    <submittedName>
        <fullName evidence="3">Class F sortase</fullName>
    </submittedName>
</protein>
<keyword evidence="4" id="KW-1185">Reference proteome</keyword>
<evidence type="ECO:0000313" key="3">
    <source>
        <dbReference type="EMBL" id="GDY32080.1"/>
    </source>
</evidence>
<dbReference type="SUPFAM" id="SSF63817">
    <property type="entry name" value="Sortase"/>
    <property type="match status" value="1"/>
</dbReference>
<organism evidence="3 4">
    <name type="scientific">Gandjariella thermophila</name>
    <dbReference type="NCBI Taxonomy" id="1931992"/>
    <lineage>
        <taxon>Bacteria</taxon>
        <taxon>Bacillati</taxon>
        <taxon>Actinomycetota</taxon>
        <taxon>Actinomycetes</taxon>
        <taxon>Pseudonocardiales</taxon>
        <taxon>Pseudonocardiaceae</taxon>
        <taxon>Gandjariella</taxon>
    </lineage>
</organism>